<name>A0A929F844_LEPEC</name>
<dbReference type="Proteomes" id="UP000615026">
    <property type="component" value="Unassembled WGS sequence"/>
</dbReference>
<keyword evidence="3" id="KW-0949">S-adenosyl-L-methionine</keyword>
<dbReference type="Pfam" id="PF01234">
    <property type="entry name" value="NNMT_PNMT_TEMT"/>
    <property type="match status" value="1"/>
</dbReference>
<dbReference type="EMBL" id="JADEXP010000232">
    <property type="protein sequence ID" value="MBE9069080.1"/>
    <property type="molecule type" value="Genomic_DNA"/>
</dbReference>
<evidence type="ECO:0000313" key="4">
    <source>
        <dbReference type="EMBL" id="MBE9069080.1"/>
    </source>
</evidence>
<dbReference type="InterPro" id="IPR029063">
    <property type="entry name" value="SAM-dependent_MTases_sf"/>
</dbReference>
<reference evidence="4" key="1">
    <citation type="submission" date="2020-10" db="EMBL/GenBank/DDBJ databases">
        <authorList>
            <person name="Castelo-Branco R."/>
            <person name="Eusebio N."/>
            <person name="Adriana R."/>
            <person name="Vieira A."/>
            <person name="Brugerolle De Fraissinette N."/>
            <person name="Rezende De Castro R."/>
            <person name="Schneider M.P."/>
            <person name="Vasconcelos V."/>
            <person name="Leao P.N."/>
        </authorList>
    </citation>
    <scope>NUCLEOTIDE SEQUENCE</scope>
    <source>
        <strain evidence="4">LEGE 11479</strain>
    </source>
</reference>
<dbReference type="Gene3D" id="3.40.50.150">
    <property type="entry name" value="Vaccinia Virus protein VP39"/>
    <property type="match status" value="1"/>
</dbReference>
<sequence length="259" mass="29588">MQTAEVKYSDYSDWDPKQYLQEYYSGIMPDEKYCLEFLTESLQRIDPVPVALDFGSGPIISHVLPLADKAQEIHVSEYVESNLLELKKWFSADKSAYDWQQFTQKVLQLEGHQAPTSLDIQQRESTVRQKVTQVIPGDVREAYPLGEDKHNFYPLVTAHYCAEGISLNKKEWRTYMRNIMGMVKPGGTLITSACGSGHYYRVGEICFPSTELNPQDVLSCFLDNGFVNLDIRVRDLPEYSDQGFFYTIFACGVKSSKSK</sequence>
<comment type="caution">
    <text evidence="4">The sequence shown here is derived from an EMBL/GenBank/DDBJ whole genome shotgun (WGS) entry which is preliminary data.</text>
</comment>
<proteinExistence type="predicted"/>
<dbReference type="AlphaFoldDB" id="A0A929F844"/>
<keyword evidence="2" id="KW-0808">Transferase</keyword>
<keyword evidence="5" id="KW-1185">Reference proteome</keyword>
<gene>
    <name evidence="4" type="ORF">IQ260_20755</name>
</gene>
<dbReference type="PROSITE" id="PS51681">
    <property type="entry name" value="SAM_MT_NNMT_PNMT_TEMT"/>
    <property type="match status" value="1"/>
</dbReference>
<keyword evidence="1" id="KW-0489">Methyltransferase</keyword>
<dbReference type="GO" id="GO:0005829">
    <property type="term" value="C:cytosol"/>
    <property type="evidence" value="ECO:0007669"/>
    <property type="project" value="TreeGrafter"/>
</dbReference>
<evidence type="ECO:0000256" key="3">
    <source>
        <dbReference type="ARBA" id="ARBA00022691"/>
    </source>
</evidence>
<organism evidence="4 5">
    <name type="scientific">Leptolyngbya cf. ectocarpi LEGE 11479</name>
    <dbReference type="NCBI Taxonomy" id="1828722"/>
    <lineage>
        <taxon>Bacteria</taxon>
        <taxon>Bacillati</taxon>
        <taxon>Cyanobacteriota</taxon>
        <taxon>Cyanophyceae</taxon>
        <taxon>Leptolyngbyales</taxon>
        <taxon>Leptolyngbyaceae</taxon>
        <taxon>Leptolyngbya group</taxon>
        <taxon>Leptolyngbya</taxon>
    </lineage>
</organism>
<dbReference type="InterPro" id="IPR053384">
    <property type="entry name" value="SAM-dep_methyltransferase"/>
</dbReference>
<dbReference type="RefSeq" id="WP_193994999.1">
    <property type="nucleotide sequence ID" value="NZ_JADEXP010000232.1"/>
</dbReference>
<accession>A0A929F844</accession>
<dbReference type="PANTHER" id="PTHR10867:SF17">
    <property type="entry name" value="NICOTINAMIDE N-METHYLTRANSFERASE"/>
    <property type="match status" value="1"/>
</dbReference>
<dbReference type="GO" id="GO:0032259">
    <property type="term" value="P:methylation"/>
    <property type="evidence" value="ECO:0007669"/>
    <property type="project" value="UniProtKB-KW"/>
</dbReference>
<protein>
    <submittedName>
        <fullName evidence="4">Uncharacterized protein</fullName>
    </submittedName>
</protein>
<evidence type="ECO:0000256" key="1">
    <source>
        <dbReference type="ARBA" id="ARBA00022603"/>
    </source>
</evidence>
<dbReference type="SUPFAM" id="SSF53335">
    <property type="entry name" value="S-adenosyl-L-methionine-dependent methyltransferases"/>
    <property type="match status" value="1"/>
</dbReference>
<dbReference type="NCBIfam" id="NF041360">
    <property type="entry name" value="GntF_guanitoxin"/>
    <property type="match status" value="1"/>
</dbReference>
<evidence type="ECO:0000313" key="5">
    <source>
        <dbReference type="Proteomes" id="UP000615026"/>
    </source>
</evidence>
<dbReference type="GO" id="GO:0008170">
    <property type="term" value="F:N-methyltransferase activity"/>
    <property type="evidence" value="ECO:0007669"/>
    <property type="project" value="TreeGrafter"/>
</dbReference>
<dbReference type="PANTHER" id="PTHR10867">
    <property type="entry name" value="NNMT/PNMT/TEMT FAMILY MEMBER"/>
    <property type="match status" value="1"/>
</dbReference>
<evidence type="ECO:0000256" key="2">
    <source>
        <dbReference type="ARBA" id="ARBA00022679"/>
    </source>
</evidence>
<dbReference type="InterPro" id="IPR000940">
    <property type="entry name" value="NNMT_TEMT_trans"/>
</dbReference>